<dbReference type="AlphaFoldDB" id="G8ZTB7"/>
<organism evidence="10 11">
    <name type="scientific">Torulaspora delbrueckii</name>
    <name type="common">Yeast</name>
    <name type="synonym">Candida colliculosa</name>
    <dbReference type="NCBI Taxonomy" id="4950"/>
    <lineage>
        <taxon>Eukaryota</taxon>
        <taxon>Fungi</taxon>
        <taxon>Dikarya</taxon>
        <taxon>Ascomycota</taxon>
        <taxon>Saccharomycotina</taxon>
        <taxon>Saccharomycetes</taxon>
        <taxon>Saccharomycetales</taxon>
        <taxon>Saccharomycetaceae</taxon>
        <taxon>Torulaspora</taxon>
    </lineage>
</organism>
<reference evidence="10 11" key="1">
    <citation type="journal article" date="2011" name="Proc. Natl. Acad. Sci. U.S.A.">
        <title>Evolutionary erosion of yeast sex chromosomes by mating-type switching accidents.</title>
        <authorList>
            <person name="Gordon J.L."/>
            <person name="Armisen D."/>
            <person name="Proux-Wera E."/>
            <person name="Oheigeartaigh S.S."/>
            <person name="Byrne K.P."/>
            <person name="Wolfe K.H."/>
        </authorList>
    </citation>
    <scope>NUCLEOTIDE SEQUENCE [LARGE SCALE GENOMIC DNA]</scope>
    <source>
        <strain evidence="11">ATCC 10662 / CBS 1146 / NBRC 0425 / NCYC 2629 / NRRL Y-866</strain>
    </source>
</reference>
<keyword evidence="3 8" id="KW-0336">GPI-anchor</keyword>
<keyword evidence="8" id="KW-0449">Lipoprotein</keyword>
<protein>
    <recommendedName>
        <fullName evidence="8">1,3-beta-glucanosyltransferase</fullName>
        <ecNumber evidence="8">2.4.1.-</ecNumber>
    </recommendedName>
</protein>
<dbReference type="InParanoid" id="G8ZTB7"/>
<dbReference type="EMBL" id="HE616745">
    <property type="protein sequence ID" value="CCE91861.1"/>
    <property type="molecule type" value="Genomic_DNA"/>
</dbReference>
<dbReference type="HOGENOM" id="CLU_021855_2_0_1"/>
<dbReference type="Gene3D" id="3.20.20.80">
    <property type="entry name" value="Glycosidases"/>
    <property type="match status" value="1"/>
</dbReference>
<dbReference type="Pfam" id="PF03198">
    <property type="entry name" value="Glyco_hydro_72"/>
    <property type="match status" value="1"/>
</dbReference>
<feature type="chain" id="PRO_5005133094" description="1,3-beta-glucanosyltransferase" evidence="8">
    <location>
        <begin position="31"/>
        <end position="549"/>
    </location>
</feature>
<dbReference type="InterPro" id="IPR012946">
    <property type="entry name" value="X8"/>
</dbReference>
<keyword evidence="11" id="KW-1185">Reference proteome</keyword>
<evidence type="ECO:0000256" key="5">
    <source>
        <dbReference type="ARBA" id="ARBA00023157"/>
    </source>
</evidence>
<keyword evidence="5" id="KW-1015">Disulfide bond</keyword>
<comment type="subcellular location">
    <subcellularLocation>
        <location evidence="8">Cell membrane</location>
        <topology evidence="8">Lipid-anchor</topology>
        <topology evidence="8">GPI-anchor</topology>
    </subcellularLocation>
    <subcellularLocation>
        <location evidence="1">Membrane</location>
        <topology evidence="1">Lipid-anchor</topology>
        <topology evidence="1">GPI-anchor</topology>
    </subcellularLocation>
</comment>
<comment type="function">
    <text evidence="8">Splits internally a 1,3-beta-glucan molecule and transfers the newly generated reducing end (the donor) to the non-reducing end of another 1,3-beta-glucan molecule (the acceptor) forming a 1,3-beta linkage, resulting in the elongation of 1,3-beta-glucan chains in the cell wall.</text>
</comment>
<evidence type="ECO:0000256" key="8">
    <source>
        <dbReference type="RuleBase" id="RU361209"/>
    </source>
</evidence>
<dbReference type="STRING" id="1076872.G8ZTB7"/>
<keyword evidence="8" id="KW-0472">Membrane</keyword>
<dbReference type="GO" id="GO:0005886">
    <property type="term" value="C:plasma membrane"/>
    <property type="evidence" value="ECO:0007669"/>
    <property type="project" value="UniProtKB-SubCell"/>
</dbReference>
<dbReference type="GO" id="GO:0071970">
    <property type="term" value="P:fungal-type cell wall (1-&gt;3)-beta-D-glucan biosynthetic process"/>
    <property type="evidence" value="ECO:0007669"/>
    <property type="project" value="TreeGrafter"/>
</dbReference>
<evidence type="ECO:0000256" key="7">
    <source>
        <dbReference type="ARBA" id="ARBA00023316"/>
    </source>
</evidence>
<dbReference type="SMART" id="SM00768">
    <property type="entry name" value="X8"/>
    <property type="match status" value="1"/>
</dbReference>
<feature type="signal peptide" evidence="8">
    <location>
        <begin position="1"/>
        <end position="30"/>
    </location>
</feature>
<dbReference type="KEGG" id="tdl:TDEL_0D02770"/>
<dbReference type="RefSeq" id="XP_003681072.1">
    <property type="nucleotide sequence ID" value="XM_003681024.1"/>
</dbReference>
<comment type="similarity">
    <text evidence="2 8">Belongs to the glycosyl hydrolase 72 family.</text>
</comment>
<dbReference type="FunCoup" id="G8ZTB7">
    <property type="interactions" value="70"/>
</dbReference>
<accession>G8ZTB7</accession>
<dbReference type="SUPFAM" id="SSF51445">
    <property type="entry name" value="(Trans)glycosidases"/>
    <property type="match status" value="1"/>
</dbReference>
<evidence type="ECO:0000313" key="11">
    <source>
        <dbReference type="Proteomes" id="UP000005627"/>
    </source>
</evidence>
<dbReference type="InterPro" id="IPR017853">
    <property type="entry name" value="GH"/>
</dbReference>
<dbReference type="FunFam" id="3.20.20.80:FF:000038">
    <property type="entry name" value="1,3-beta-glucanosyltransferase"/>
    <property type="match status" value="1"/>
</dbReference>
<dbReference type="GO" id="GO:0098552">
    <property type="term" value="C:side of membrane"/>
    <property type="evidence" value="ECO:0007669"/>
    <property type="project" value="UniProtKB-KW"/>
</dbReference>
<dbReference type="eggNOG" id="ENOG502QRZZ">
    <property type="taxonomic scope" value="Eukaryota"/>
</dbReference>
<dbReference type="GO" id="GO:0030476">
    <property type="term" value="P:ascospore wall assembly"/>
    <property type="evidence" value="ECO:0007669"/>
    <property type="project" value="EnsemblFungi"/>
</dbReference>
<evidence type="ECO:0000259" key="9">
    <source>
        <dbReference type="SMART" id="SM00768"/>
    </source>
</evidence>
<keyword evidence="4 8" id="KW-0732">Signal</keyword>
<feature type="domain" description="X8" evidence="9">
    <location>
        <begin position="394"/>
        <end position="464"/>
    </location>
</feature>
<dbReference type="EC" id="2.4.1.-" evidence="8"/>
<proteinExistence type="inferred from homology"/>
<dbReference type="Pfam" id="PF07983">
    <property type="entry name" value="X8"/>
    <property type="match status" value="1"/>
</dbReference>
<evidence type="ECO:0000256" key="3">
    <source>
        <dbReference type="ARBA" id="ARBA00022622"/>
    </source>
</evidence>
<dbReference type="Gene3D" id="1.20.58.1040">
    <property type="match status" value="1"/>
</dbReference>
<dbReference type="GeneID" id="11502296"/>
<keyword evidence="7" id="KW-0961">Cell wall biogenesis/degradation</keyword>
<dbReference type="Proteomes" id="UP000005627">
    <property type="component" value="Chromosome 4"/>
</dbReference>
<name>G8ZTB7_TORDE</name>
<sequence length="549" mass="61248">MMILNLKFSAAMIMSALSSINIAAAAPAQAAEIPTIEIMGNKFFDSVSGDQFFMKGIAYQPSRSLDDLESATDTYETKYIDPLADPQICLRDIPYLKELSVNTIRVYSIDPTKSHDECMQALADAGIYLLLDLAEPDVSICRNKPTWDVNIWNRYKDVVDVMHNYPNVLGFFAGNEVTNDKTNTDASPFVKAAIRDVKNYIKFRGYRQIPVGYSSNDDADTREQLAQYFACGEICADFYGINMYEWCGYSSYGTSGYKERTIEFKDYPLPIFFSEFGCNLVRPRPFTEVGALFGSKMSETWSGGLAYMYFEEENAYGVVKVNDEGEVEKLDDFEFLKGEFTKAKPNKVTKSEFLRELPERKELKCPSSSKNWQSSNHTPPKPDVDKCNCLNKILPCQVLPYENPAEYNNLFDLVCGKVDCSDIAADGKKGVYGKFADCTAEQKLALQISKLYVQSKDSSDTCPIGGKNVYFNSDYKKISKGDKCSKIELDYMSIHSNVTSKNSSAETSGEKATTAVPNSTKVGAGSITQYKNSGCAILFVTIFIASFLL</sequence>
<dbReference type="PANTHER" id="PTHR31468:SF10">
    <property type="entry name" value="1,3-BETA-GLUCANOSYLTRANSFERASE GAS2"/>
    <property type="match status" value="1"/>
</dbReference>
<evidence type="ECO:0000256" key="2">
    <source>
        <dbReference type="ARBA" id="ARBA00007528"/>
    </source>
</evidence>
<dbReference type="InterPro" id="IPR004886">
    <property type="entry name" value="Glucanosyltransferase"/>
</dbReference>
<keyword evidence="8" id="KW-0808">Transferase</keyword>
<gene>
    <name evidence="10" type="primary">TDEL0D02770</name>
    <name evidence="10" type="ORF">TDEL_0D02770</name>
</gene>
<evidence type="ECO:0000256" key="4">
    <source>
        <dbReference type="ARBA" id="ARBA00022729"/>
    </source>
</evidence>
<keyword evidence="6" id="KW-0325">Glycoprotein</keyword>
<evidence type="ECO:0000256" key="1">
    <source>
        <dbReference type="ARBA" id="ARBA00004589"/>
    </source>
</evidence>
<dbReference type="PANTHER" id="PTHR31468">
    <property type="entry name" value="1,3-BETA-GLUCANOSYLTRANSFERASE GAS1"/>
    <property type="match status" value="1"/>
</dbReference>
<evidence type="ECO:0000256" key="6">
    <source>
        <dbReference type="ARBA" id="ARBA00023180"/>
    </source>
</evidence>
<evidence type="ECO:0000313" key="10">
    <source>
        <dbReference type="EMBL" id="CCE91861.1"/>
    </source>
</evidence>
<dbReference type="OrthoDB" id="421038at2759"/>
<dbReference type="GO" id="GO:0042124">
    <property type="term" value="F:1,3-beta-glucanosyltransferase activity"/>
    <property type="evidence" value="ECO:0007669"/>
    <property type="project" value="EnsemblFungi"/>
</dbReference>